<keyword evidence="5 9" id="KW-0798">TonB box</keyword>
<dbReference type="GO" id="GO:0009279">
    <property type="term" value="C:cell outer membrane"/>
    <property type="evidence" value="ECO:0007669"/>
    <property type="project" value="UniProtKB-SubCell"/>
</dbReference>
<evidence type="ECO:0000259" key="10">
    <source>
        <dbReference type="Pfam" id="PF00593"/>
    </source>
</evidence>
<dbReference type="Pfam" id="PF00593">
    <property type="entry name" value="TonB_dep_Rec_b-barrel"/>
    <property type="match status" value="1"/>
</dbReference>
<dbReference type="OrthoDB" id="9768177at2"/>
<evidence type="ECO:0000256" key="3">
    <source>
        <dbReference type="ARBA" id="ARBA00022452"/>
    </source>
</evidence>
<dbReference type="InterPro" id="IPR037066">
    <property type="entry name" value="Plug_dom_sf"/>
</dbReference>
<keyword evidence="3 8" id="KW-1134">Transmembrane beta strand</keyword>
<feature type="domain" description="TonB-dependent receptor plug" evidence="11">
    <location>
        <begin position="228"/>
        <end position="355"/>
    </location>
</feature>
<comment type="subcellular location">
    <subcellularLocation>
        <location evidence="1 8">Cell outer membrane</location>
        <topology evidence="1 8">Multi-pass membrane protein</topology>
    </subcellularLocation>
</comment>
<dbReference type="Gene3D" id="2.40.170.20">
    <property type="entry name" value="TonB-dependent receptor, beta-barrel domain"/>
    <property type="match status" value="1"/>
</dbReference>
<dbReference type="InterPro" id="IPR023997">
    <property type="entry name" value="TonB-dep_OMP_SusC/RagA_CS"/>
</dbReference>
<dbReference type="Gene3D" id="3.55.50.30">
    <property type="match status" value="1"/>
</dbReference>
<reference evidence="12 13" key="1">
    <citation type="submission" date="2013-08" db="EMBL/GenBank/DDBJ databases">
        <authorList>
            <person name="Weinstock G."/>
            <person name="Sodergren E."/>
            <person name="Wylie T."/>
            <person name="Fulton L."/>
            <person name="Fulton R."/>
            <person name="Fronick C."/>
            <person name="O'Laughlin M."/>
            <person name="Godfrey J."/>
            <person name="Miner T."/>
            <person name="Herter B."/>
            <person name="Appelbaum E."/>
            <person name="Cordes M."/>
            <person name="Lek S."/>
            <person name="Wollam A."/>
            <person name="Pepin K.H."/>
            <person name="Palsikar V.B."/>
            <person name="Mitreva M."/>
            <person name="Wilson R.K."/>
        </authorList>
    </citation>
    <scope>NUCLEOTIDE SEQUENCE [LARGE SCALE GENOMIC DNA]</scope>
    <source>
        <strain evidence="12 13">F0041</strain>
    </source>
</reference>
<evidence type="ECO:0000313" key="12">
    <source>
        <dbReference type="EMBL" id="ERI81682.1"/>
    </source>
</evidence>
<organism evidence="12 13">
    <name type="scientific">Bacteroides pyogenes F0041</name>
    <dbReference type="NCBI Taxonomy" id="1321819"/>
    <lineage>
        <taxon>Bacteria</taxon>
        <taxon>Pseudomonadati</taxon>
        <taxon>Bacteroidota</taxon>
        <taxon>Bacteroidia</taxon>
        <taxon>Bacteroidales</taxon>
        <taxon>Bacteroidaceae</taxon>
        <taxon>Bacteroides</taxon>
    </lineage>
</organism>
<accession>U2DJK2</accession>
<dbReference type="InterPro" id="IPR000531">
    <property type="entry name" value="Beta-barrel_TonB"/>
</dbReference>
<keyword evidence="7 8" id="KW-0998">Cell outer membrane</keyword>
<evidence type="ECO:0000313" key="13">
    <source>
        <dbReference type="Proteomes" id="UP000016496"/>
    </source>
</evidence>
<dbReference type="Proteomes" id="UP000016496">
    <property type="component" value="Unassembled WGS sequence"/>
</dbReference>
<proteinExistence type="inferred from homology"/>
<comment type="caution">
    <text evidence="12">The sequence shown here is derived from an EMBL/GenBank/DDBJ whole genome shotgun (WGS) entry which is preliminary data.</text>
</comment>
<name>U2DJK2_9BACE</name>
<evidence type="ECO:0000256" key="1">
    <source>
        <dbReference type="ARBA" id="ARBA00004571"/>
    </source>
</evidence>
<dbReference type="InterPro" id="IPR023996">
    <property type="entry name" value="TonB-dep_OMP_SusC/RagA"/>
</dbReference>
<keyword evidence="6 8" id="KW-0472">Membrane</keyword>
<keyword evidence="12" id="KW-0675">Receptor</keyword>
<dbReference type="Gene3D" id="2.60.40.1120">
    <property type="entry name" value="Carboxypeptidase-like, regulatory domain"/>
    <property type="match status" value="1"/>
</dbReference>
<keyword evidence="4 8" id="KW-0812">Transmembrane</keyword>
<dbReference type="NCBIfam" id="TIGR04057">
    <property type="entry name" value="SusC_RagA_signa"/>
    <property type="match status" value="1"/>
</dbReference>
<gene>
    <name evidence="12" type="ORF">HMPREF1981_03071</name>
</gene>
<keyword evidence="2 8" id="KW-0813">Transport</keyword>
<dbReference type="PATRIC" id="fig|1321819.3.peg.2839"/>
<dbReference type="InterPro" id="IPR012910">
    <property type="entry name" value="Plug_dom"/>
</dbReference>
<comment type="similarity">
    <text evidence="8 9">Belongs to the TonB-dependent receptor family.</text>
</comment>
<dbReference type="InterPro" id="IPR039426">
    <property type="entry name" value="TonB-dep_rcpt-like"/>
</dbReference>
<dbReference type="SUPFAM" id="SSF49464">
    <property type="entry name" value="Carboxypeptidase regulatory domain-like"/>
    <property type="match status" value="1"/>
</dbReference>
<dbReference type="Gene3D" id="2.170.130.10">
    <property type="entry name" value="TonB-dependent receptor, plug domain"/>
    <property type="match status" value="1"/>
</dbReference>
<dbReference type="InterPro" id="IPR036942">
    <property type="entry name" value="Beta-barrel_TonB_sf"/>
</dbReference>
<feature type="domain" description="TonB-dependent receptor-like beta-barrel" evidence="10">
    <location>
        <begin position="542"/>
        <end position="1040"/>
    </location>
</feature>
<evidence type="ECO:0000256" key="5">
    <source>
        <dbReference type="ARBA" id="ARBA00023077"/>
    </source>
</evidence>
<protein>
    <submittedName>
        <fullName evidence="12">TonB-dependent receptor</fullName>
    </submittedName>
</protein>
<evidence type="ECO:0000256" key="6">
    <source>
        <dbReference type="ARBA" id="ARBA00023136"/>
    </source>
</evidence>
<dbReference type="NCBIfam" id="TIGR04056">
    <property type="entry name" value="OMP_RagA_SusC"/>
    <property type="match status" value="1"/>
</dbReference>
<dbReference type="HOGENOM" id="CLU_004317_0_1_10"/>
<dbReference type="PROSITE" id="PS52016">
    <property type="entry name" value="TONB_DEPENDENT_REC_3"/>
    <property type="match status" value="1"/>
</dbReference>
<evidence type="ECO:0000259" key="11">
    <source>
        <dbReference type="Pfam" id="PF07715"/>
    </source>
</evidence>
<evidence type="ECO:0000256" key="9">
    <source>
        <dbReference type="RuleBase" id="RU003357"/>
    </source>
</evidence>
<dbReference type="SUPFAM" id="SSF56935">
    <property type="entry name" value="Porins"/>
    <property type="match status" value="1"/>
</dbReference>
<evidence type="ECO:0000256" key="4">
    <source>
        <dbReference type="ARBA" id="ARBA00022692"/>
    </source>
</evidence>
<evidence type="ECO:0000256" key="7">
    <source>
        <dbReference type="ARBA" id="ARBA00023237"/>
    </source>
</evidence>
<evidence type="ECO:0000256" key="2">
    <source>
        <dbReference type="ARBA" id="ARBA00022448"/>
    </source>
</evidence>
<dbReference type="EMBL" id="AWSV01000155">
    <property type="protein sequence ID" value="ERI81682.1"/>
    <property type="molecule type" value="Genomic_DNA"/>
</dbReference>
<sequence length="1197" mass="134547">MGKTSILFPTKTEKKRPMTRIAGVLLALLFISSSVFSQESEKQITIEFNGEKLASIFERIEKESGYRIIFNYEDIARYESSGIAKSKPISEVLRLVIGNKPLTFSIEGKFITIALVQERAVLPIRKKRCELNGIVVDEHKQPLPGAHIAVAGTNLVTSTQQDGIFRLSVDNQQTSYILKVSYLGMLPQEVKVSIEFGSEEKSIPMIILKEDEGMLGEIVVTGYQVMSRRESASAITSIKAQDVLTPNAMGIDQMLQGKVPGMMVMTQSGEPSSTPAIRIRGNSTINGSKTPVWVVDGIIMSDAVPFTSSDLNSPDAAYLIGNGISGISPQDIESIDILKDAAATAIYGVKAANGVIVVTTKKGKVSRPVISYTGDLTINTRPAYSQFDMMNSQERIRLSKEIYDERLEYPRMPMGESFEGALQRLLSKQITQEQFAQLVRKYETINTDWFDELFRTTVTQNHSLSANGGTERMKYYASLAYNSSPGIALKSKSERFTALAKVSVQINKRIDAELKIDVSSQNNDGYHTSVNPFRYAYGTSRAVSHYDEEGNYYYYSRQRLNPVSYNILNELNQTGQVSKTNRFGGTLKLRARLFKGITYEGVFSLGQSNNRLTSWATDRSYVVGNIRGYDYGAYTPEQDKYKLSPLPFGGTYADTHTNARSYTIRNTLNYISRFNDKHDINLFAGVEVRSEKYTGLSTDAYGWNPKYGNTFSPVMTDAYLSYIKAGRFLPRLQDRITQVASYFGTFSYTFDDRYVINANIRSDGSNKFGSNPKYRWLPTWSVAGKWSLSNEAFIKELRFINELHLRGSYGIQGNIHDDSSPYLIVKMERNNTISGLTEGSIYHLPNPDLRWEKTRSYNFGMDAKFFDRRLGITLDYYRKYTSDLITDMRVSPITGKSSMLMNVGTARNKGFEGSVSADLIRTKKFDWNLSLNFSRNINEIEYAFNSALSETEVLQQMLYGNVATIGQPLGTIYSFKYEGLSAENGYPLFLAADGRKVHEGDYQAMAYVPSGSIYPDISGGFDTRFTYKKNLTLSLGFSYQLGGVKRLPAIYEEADKAFDPISNVPRDYINRWRKPGDELHTDIPALYDKSRAKNFPETLLALYDTGTSRDLSMPALYDKSDLRIAKSDFIRLRTIQVSYRLPSTWLAPLQISSLTVRAQANNLKTWASKAWKGLDPETPYANMPVKPSYSFGVNVSF</sequence>
<dbReference type="AlphaFoldDB" id="U2DJK2"/>
<evidence type="ECO:0000256" key="8">
    <source>
        <dbReference type="PROSITE-ProRule" id="PRU01360"/>
    </source>
</evidence>
<dbReference type="Pfam" id="PF13715">
    <property type="entry name" value="CarbopepD_reg_2"/>
    <property type="match status" value="1"/>
</dbReference>
<dbReference type="Pfam" id="PF07715">
    <property type="entry name" value="Plug"/>
    <property type="match status" value="1"/>
</dbReference>
<dbReference type="InterPro" id="IPR008969">
    <property type="entry name" value="CarboxyPept-like_regulatory"/>
</dbReference>